<reference evidence="2 3" key="1">
    <citation type="submission" date="2023-09" db="EMBL/GenBank/DDBJ databases">
        <title>Microbacterium fusihabitans sp. nov., Microbacterium phycihabitans sp. nov., and Microbacterium cervinum sp. nov., isolated from dried seaweeds of beach.</title>
        <authorList>
            <person name="Lee S.D."/>
        </authorList>
    </citation>
    <scope>NUCLEOTIDE SEQUENCE [LARGE SCALE GENOMIC DNA]</scope>
    <source>
        <strain evidence="2 3">KSW4-17</strain>
    </source>
</reference>
<gene>
    <name evidence="2" type="ORF">RWH45_08910</name>
</gene>
<evidence type="ECO:0000313" key="2">
    <source>
        <dbReference type="EMBL" id="MDU0367335.1"/>
    </source>
</evidence>
<accession>A0ABU3T7R8</accession>
<keyword evidence="2" id="KW-0378">Hydrolase</keyword>
<keyword evidence="3" id="KW-1185">Reference proteome</keyword>
<proteinExistence type="predicted"/>
<dbReference type="InterPro" id="IPR029058">
    <property type="entry name" value="AB_hydrolase_fold"/>
</dbReference>
<dbReference type="GO" id="GO:0016787">
    <property type="term" value="F:hydrolase activity"/>
    <property type="evidence" value="ECO:0007669"/>
    <property type="project" value="UniProtKB-KW"/>
</dbReference>
<dbReference type="InterPro" id="IPR000073">
    <property type="entry name" value="AB_hydrolase_1"/>
</dbReference>
<dbReference type="Gene3D" id="3.40.50.1820">
    <property type="entry name" value="alpha/beta hydrolase"/>
    <property type="match status" value="1"/>
</dbReference>
<dbReference type="PANTHER" id="PTHR43433:SF5">
    <property type="entry name" value="AB HYDROLASE-1 DOMAIN-CONTAINING PROTEIN"/>
    <property type="match status" value="1"/>
</dbReference>
<dbReference type="PANTHER" id="PTHR43433">
    <property type="entry name" value="HYDROLASE, ALPHA/BETA FOLD FAMILY PROTEIN"/>
    <property type="match status" value="1"/>
</dbReference>
<dbReference type="SUPFAM" id="SSF53474">
    <property type="entry name" value="alpha/beta-Hydrolases"/>
    <property type="match status" value="1"/>
</dbReference>
<sequence length="281" mass="30685">MPFTPDPAIFYDTAGDPSAPTVVLIAGGGAQLIAWHVDFVSALVGRGLHVVRFDNRDVGLSARFGGPDDIDGGYGLEEMGDDVIRVLDDLGIDAAHLVGHSMGGMMAQMAAIRHPQRVHSLGLLSTIPGRDPRYILHDERPELMREPVRYSRDEVRAGARAFAASTAGERYPLDVEWNTWAAVEAFDRGYAPEGFSRQWSALLRAPERLEALRALDVPALVFHGRDDDVLHWSAAVDMAEALRSAEVQVHPGMGHFIVPELWPELIAGIERAVEAGEARRA</sequence>
<protein>
    <submittedName>
        <fullName evidence="2">Alpha/beta hydrolase</fullName>
    </submittedName>
</protein>
<name>A0ABU3T7R8_9MICO</name>
<feature type="domain" description="AB hydrolase-1" evidence="1">
    <location>
        <begin position="20"/>
        <end position="258"/>
    </location>
</feature>
<dbReference type="RefSeq" id="WP_315994517.1">
    <property type="nucleotide sequence ID" value="NZ_JAWDIS010000001.1"/>
</dbReference>
<comment type="caution">
    <text evidence="2">The sequence shown here is derived from an EMBL/GenBank/DDBJ whole genome shotgun (WGS) entry which is preliminary data.</text>
</comment>
<evidence type="ECO:0000259" key="1">
    <source>
        <dbReference type="Pfam" id="PF00561"/>
    </source>
</evidence>
<dbReference type="InterPro" id="IPR050471">
    <property type="entry name" value="AB_hydrolase"/>
</dbReference>
<dbReference type="Pfam" id="PF00561">
    <property type="entry name" value="Abhydrolase_1"/>
    <property type="match status" value="1"/>
</dbReference>
<dbReference type="Proteomes" id="UP001263371">
    <property type="component" value="Unassembled WGS sequence"/>
</dbReference>
<dbReference type="EMBL" id="JAWDIS010000001">
    <property type="protein sequence ID" value="MDU0367335.1"/>
    <property type="molecule type" value="Genomic_DNA"/>
</dbReference>
<evidence type="ECO:0000313" key="3">
    <source>
        <dbReference type="Proteomes" id="UP001263371"/>
    </source>
</evidence>
<organism evidence="2 3">
    <name type="scientific">Microbacterium galbum</name>
    <dbReference type="NCBI Taxonomy" id="3075994"/>
    <lineage>
        <taxon>Bacteria</taxon>
        <taxon>Bacillati</taxon>
        <taxon>Actinomycetota</taxon>
        <taxon>Actinomycetes</taxon>
        <taxon>Micrococcales</taxon>
        <taxon>Microbacteriaceae</taxon>
        <taxon>Microbacterium</taxon>
    </lineage>
</organism>
<dbReference type="PRINTS" id="PR00111">
    <property type="entry name" value="ABHYDROLASE"/>
</dbReference>